<feature type="compositionally biased region" description="Basic and acidic residues" evidence="1">
    <location>
        <begin position="241"/>
        <end position="251"/>
    </location>
</feature>
<evidence type="ECO:0000256" key="1">
    <source>
        <dbReference type="SAM" id="MobiDB-lite"/>
    </source>
</evidence>
<dbReference type="EMBL" id="LSSN01002675">
    <property type="protein sequence ID" value="OMJ15448.1"/>
    <property type="molecule type" value="Genomic_DNA"/>
</dbReference>
<gene>
    <name evidence="2" type="ORF">AYI70_g7264</name>
</gene>
<keyword evidence="3" id="KW-1185">Reference proteome</keyword>
<dbReference type="OrthoDB" id="10448720at2759"/>
<reference evidence="2 3" key="1">
    <citation type="submission" date="2017-01" db="EMBL/GenBank/DDBJ databases">
        <authorList>
            <person name="Mah S.A."/>
            <person name="Swanson W.J."/>
            <person name="Moy G.W."/>
            <person name="Vacquier V.D."/>
        </authorList>
    </citation>
    <scope>NUCLEOTIDE SEQUENCE [LARGE SCALE GENOMIC DNA]</scope>
    <source>
        <strain evidence="2 3">GSMNP</strain>
    </source>
</reference>
<comment type="caution">
    <text evidence="2">The sequence shown here is derived from an EMBL/GenBank/DDBJ whole genome shotgun (WGS) entry which is preliminary data.</text>
</comment>
<protein>
    <submittedName>
        <fullName evidence="2">Uncharacterized protein</fullName>
    </submittedName>
</protein>
<name>A0A1R1XLG4_9FUNG</name>
<dbReference type="AlphaFoldDB" id="A0A1R1XLG4"/>
<evidence type="ECO:0000313" key="3">
    <source>
        <dbReference type="Proteomes" id="UP000187283"/>
    </source>
</evidence>
<feature type="region of interest" description="Disordered" evidence="1">
    <location>
        <begin position="241"/>
        <end position="261"/>
    </location>
</feature>
<sequence length="284" mass="31830">MIKNPSQSSSKENFFGTNSTYYKAENEEILDNNDMSSDLADQVTPEKIINYAQVTLSTQQSFRSDDIEIGTNLFHSDAINVALFDYQKSNEYKHGKDMYNYDSSKYLDDSESASSYNSSNSDEYYKVSRVVGGYSLNGGDSGSDLVGNSGALHRIKKYSNLTRDFFREKADTITIGENIADRIKSMVISPSSSSQATEECQKQLGNNLNFDEFETSSLKSVSKKSSDASYILITPVRNKRSHDSFERENRSESNTQIHSQEEISQATLVSEIDPKSSSISFDFI</sequence>
<dbReference type="Proteomes" id="UP000187283">
    <property type="component" value="Unassembled WGS sequence"/>
</dbReference>
<proteinExistence type="predicted"/>
<evidence type="ECO:0000313" key="2">
    <source>
        <dbReference type="EMBL" id="OMJ15448.1"/>
    </source>
</evidence>
<feature type="compositionally biased region" description="Polar residues" evidence="1">
    <location>
        <begin position="252"/>
        <end position="261"/>
    </location>
</feature>
<organism evidence="2 3">
    <name type="scientific">Smittium culicis</name>
    <dbReference type="NCBI Taxonomy" id="133412"/>
    <lineage>
        <taxon>Eukaryota</taxon>
        <taxon>Fungi</taxon>
        <taxon>Fungi incertae sedis</taxon>
        <taxon>Zoopagomycota</taxon>
        <taxon>Kickxellomycotina</taxon>
        <taxon>Harpellomycetes</taxon>
        <taxon>Harpellales</taxon>
        <taxon>Legeriomycetaceae</taxon>
        <taxon>Smittium</taxon>
    </lineage>
</organism>
<accession>A0A1R1XLG4</accession>